<dbReference type="EMBL" id="CAACVR010000001">
    <property type="protein sequence ID" value="VEU19430.1"/>
    <property type="molecule type" value="Genomic_DNA"/>
</dbReference>
<feature type="compositionally biased region" description="Low complexity" evidence="8">
    <location>
        <begin position="383"/>
        <end position="401"/>
    </location>
</feature>
<dbReference type="GO" id="GO:0071014">
    <property type="term" value="C:post-mRNA release spliceosomal complex"/>
    <property type="evidence" value="ECO:0007669"/>
    <property type="project" value="UniProtKB-ARBA"/>
</dbReference>
<accession>A0A448YEU6</accession>
<evidence type="ECO:0000313" key="10">
    <source>
        <dbReference type="EMBL" id="VEU19430.1"/>
    </source>
</evidence>
<feature type="compositionally biased region" description="Polar residues" evidence="8">
    <location>
        <begin position="579"/>
        <end position="603"/>
    </location>
</feature>
<feature type="compositionally biased region" description="Low complexity" evidence="8">
    <location>
        <begin position="68"/>
        <end position="83"/>
    </location>
</feature>
<gene>
    <name evidence="10" type="ORF">BRENAR_LOCUS167</name>
</gene>
<keyword evidence="11" id="KW-1185">Reference proteome</keyword>
<feature type="region of interest" description="Disordered" evidence="8">
    <location>
        <begin position="214"/>
        <end position="273"/>
    </location>
</feature>
<protein>
    <submittedName>
        <fullName evidence="10">DEKNAAC100476</fullName>
    </submittedName>
</protein>
<keyword evidence="3" id="KW-0597">Phosphoprotein</keyword>
<dbReference type="FunFam" id="3.30.70.330:FF:000183">
    <property type="entry name" value="R3H domain containing protein"/>
    <property type="match status" value="1"/>
</dbReference>
<dbReference type="InterPro" id="IPR050374">
    <property type="entry name" value="RRT5_SRSF_SR"/>
</dbReference>
<dbReference type="Pfam" id="PF00076">
    <property type="entry name" value="RRM_1"/>
    <property type="match status" value="1"/>
</dbReference>
<feature type="region of interest" description="Disordered" evidence="8">
    <location>
        <begin position="157"/>
        <end position="179"/>
    </location>
</feature>
<evidence type="ECO:0000256" key="8">
    <source>
        <dbReference type="SAM" id="MobiDB-lite"/>
    </source>
</evidence>
<evidence type="ECO:0000313" key="11">
    <source>
        <dbReference type="Proteomes" id="UP000290900"/>
    </source>
</evidence>
<dbReference type="Proteomes" id="UP000290900">
    <property type="component" value="Unassembled WGS sequence"/>
</dbReference>
<evidence type="ECO:0000256" key="7">
    <source>
        <dbReference type="PROSITE-ProRule" id="PRU00176"/>
    </source>
</evidence>
<comment type="subcellular location">
    <subcellularLocation>
        <location evidence="1">Cytoplasm</location>
    </subcellularLocation>
</comment>
<comment type="subunit">
    <text evidence="6">Interacts with csx1.</text>
</comment>
<name>A0A448YEU6_BRENA</name>
<feature type="compositionally biased region" description="Low complexity" evidence="8">
    <location>
        <begin position="243"/>
        <end position="271"/>
    </location>
</feature>
<evidence type="ECO:0000259" key="9">
    <source>
        <dbReference type="PROSITE" id="PS50102"/>
    </source>
</evidence>
<dbReference type="SUPFAM" id="SSF54928">
    <property type="entry name" value="RNA-binding domain, RBD"/>
    <property type="match status" value="1"/>
</dbReference>
<feature type="region of interest" description="Disordered" evidence="8">
    <location>
        <begin position="363"/>
        <end position="427"/>
    </location>
</feature>
<evidence type="ECO:0000256" key="6">
    <source>
        <dbReference type="ARBA" id="ARBA00062407"/>
    </source>
</evidence>
<feature type="region of interest" description="Disordered" evidence="8">
    <location>
        <begin position="54"/>
        <end position="83"/>
    </location>
</feature>
<dbReference type="InterPro" id="IPR000504">
    <property type="entry name" value="RRM_dom"/>
</dbReference>
<feature type="region of interest" description="Disordered" evidence="8">
    <location>
        <begin position="579"/>
        <end position="622"/>
    </location>
</feature>
<feature type="compositionally biased region" description="Low complexity" evidence="8">
    <location>
        <begin position="1"/>
        <end position="21"/>
    </location>
</feature>
<dbReference type="InParanoid" id="A0A448YEU6"/>
<dbReference type="OrthoDB" id="434258at2759"/>
<feature type="compositionally biased region" description="Basic and acidic residues" evidence="8">
    <location>
        <begin position="363"/>
        <end position="382"/>
    </location>
</feature>
<dbReference type="Gene3D" id="3.30.70.330">
    <property type="match status" value="1"/>
</dbReference>
<dbReference type="STRING" id="13370.A0A448YEU6"/>
<dbReference type="PANTHER" id="PTHR23003:SF17">
    <property type="entry name" value="RNA-BINDING PROTEIN PIN4"/>
    <property type="match status" value="1"/>
</dbReference>
<evidence type="ECO:0000256" key="2">
    <source>
        <dbReference type="ARBA" id="ARBA00022490"/>
    </source>
</evidence>
<dbReference type="PANTHER" id="PTHR23003">
    <property type="entry name" value="RNA RECOGNITION MOTIF RRM DOMAIN CONTAINING PROTEIN"/>
    <property type="match status" value="1"/>
</dbReference>
<evidence type="ECO:0000256" key="4">
    <source>
        <dbReference type="ARBA" id="ARBA00022884"/>
    </source>
</evidence>
<keyword evidence="4 7" id="KW-0694">RNA-binding</keyword>
<feature type="domain" description="RRM" evidence="9">
    <location>
        <begin position="279"/>
        <end position="357"/>
    </location>
</feature>
<feature type="compositionally biased region" description="Polar residues" evidence="8">
    <location>
        <begin position="404"/>
        <end position="424"/>
    </location>
</feature>
<feature type="compositionally biased region" description="Polar residues" evidence="8">
    <location>
        <begin position="233"/>
        <end position="242"/>
    </location>
</feature>
<evidence type="ECO:0000256" key="5">
    <source>
        <dbReference type="ARBA" id="ARBA00055199"/>
    </source>
</evidence>
<sequence length="695" mass="73476">MSTGLSSNPSSHNSSPSPTLSVNDSALDSTAATAAGTTTGDPSIAGTATTLGTASAIPVGAGGGTGVTTGRRPSISSLSSASGYASGASMLGARVQASRHPGSLTPLSQTAPLHAHAAAQNNPTRDFNPSWLPQQTNTLLNVTPWIEQQAQVAPMQSLSAYGEQQQSKLNARQTPTQQVPTTNLSLLTQTRAVPMNPSSTAGSINGSLTNAAERQAPQPVGYSQYGRFPRSPAANNDVSMRRSNTNTTNNNANANSNTNNTNTNNTNNNSNGSEEIIPTAVVIKNIPFAIKKEQLLDFMAKLNLPLPYAFNYHFDNGVFRGLAFANFNTTDETSLVVNLLNGREIGGRKLRVEYKKMLPPAERERIEREKRERRGQLEEQHRSASATSLASLYSIASAPPSTSNPPYTSGVNNGPTVSSTNAQAPPSRITPERLYVTMPPANQMAQPPAGIDMNNPDALEIYTKLTLFRDELRLGGSSTATELAFQSAALTGNQRRVISLLSQFLGLPESQENGFIVIRRPPPQIPPALMRSHSHSLLNSASALSMNTGRYRQQSPRAVSQQAMLLQQSSMTNGPFGMNNTFSSTVGGQGTLHHSSSTASLNLPRQGGFTAPSTPNTSRMAFGNTGGLSGGYNTGYTGLAANTFGAGNGMFNASTSNLPQQGFNNPQLTGESTISTNAKGLDDLFVGMENLSFER</sequence>
<dbReference type="PROSITE" id="PS50102">
    <property type="entry name" value="RRM"/>
    <property type="match status" value="1"/>
</dbReference>
<evidence type="ECO:0000256" key="3">
    <source>
        <dbReference type="ARBA" id="ARBA00022553"/>
    </source>
</evidence>
<comment type="function">
    <text evidence="5">Regulates global gene expression after oxidative stress. Interacts and stabilizes mRNAs and may regulate their transition between different cytoplasmic components after oxidative stress.</text>
</comment>
<organism evidence="10 11">
    <name type="scientific">Brettanomyces naardenensis</name>
    <name type="common">Yeast</name>
    <dbReference type="NCBI Taxonomy" id="13370"/>
    <lineage>
        <taxon>Eukaryota</taxon>
        <taxon>Fungi</taxon>
        <taxon>Dikarya</taxon>
        <taxon>Ascomycota</taxon>
        <taxon>Saccharomycotina</taxon>
        <taxon>Pichiomycetes</taxon>
        <taxon>Pichiales</taxon>
        <taxon>Pichiaceae</taxon>
        <taxon>Brettanomyces</taxon>
    </lineage>
</organism>
<evidence type="ECO:0000256" key="1">
    <source>
        <dbReference type="ARBA" id="ARBA00004496"/>
    </source>
</evidence>
<dbReference type="SMART" id="SM00360">
    <property type="entry name" value="RRM"/>
    <property type="match status" value="1"/>
</dbReference>
<feature type="region of interest" description="Disordered" evidence="8">
    <location>
        <begin position="1"/>
        <end position="27"/>
    </location>
</feature>
<dbReference type="GO" id="GO:0003729">
    <property type="term" value="F:mRNA binding"/>
    <property type="evidence" value="ECO:0007669"/>
    <property type="project" value="TreeGrafter"/>
</dbReference>
<dbReference type="AlphaFoldDB" id="A0A448YEU6"/>
<dbReference type="CDD" id="cd12253">
    <property type="entry name" value="RRM_PIN4_like"/>
    <property type="match status" value="1"/>
</dbReference>
<keyword evidence="2" id="KW-0963">Cytoplasm</keyword>
<reference evidence="10 11" key="1">
    <citation type="submission" date="2018-12" db="EMBL/GenBank/DDBJ databases">
        <authorList>
            <person name="Tiukova I."/>
            <person name="Dainat J."/>
        </authorList>
    </citation>
    <scope>NUCLEOTIDE SEQUENCE [LARGE SCALE GENOMIC DNA]</scope>
</reference>
<dbReference type="InterPro" id="IPR034186">
    <property type="entry name" value="PIN4-like_RRM"/>
</dbReference>
<dbReference type="InterPro" id="IPR035979">
    <property type="entry name" value="RBD_domain_sf"/>
</dbReference>
<proteinExistence type="predicted"/>
<dbReference type="GO" id="GO:0005737">
    <property type="term" value="C:cytoplasm"/>
    <property type="evidence" value="ECO:0007669"/>
    <property type="project" value="UniProtKB-SubCell"/>
</dbReference>
<dbReference type="InterPro" id="IPR012677">
    <property type="entry name" value="Nucleotide-bd_a/b_plait_sf"/>
</dbReference>